<dbReference type="SUPFAM" id="SSF51735">
    <property type="entry name" value="NAD(P)-binding Rossmann-fold domains"/>
    <property type="match status" value="1"/>
</dbReference>
<dbReference type="RefSeq" id="WP_315734985.1">
    <property type="nucleotide sequence ID" value="NZ_JAVYII010000008.1"/>
</dbReference>
<sequence>MATVWMEYERSEVEEVVGPLPDSLTYARYDGEHEPEGIDEVEVYVPPYFGPADPAIIGRMPALKLVQAPSAGVDNLLPHVPDDVPLCRAAGVHDAGTAELAVALVLAAQRDLPRWFAQQQRHEWDQYNHGPSLADRRVLLVGYGSIGQAIHRRLDGFECDVVPVATSPRQGPFGHVHGIDEVPDLLPDIDIVVIVTPLTERTEGLVDAAFLAALPDGALLVNVGRGKVVDTDALLAEVTAGRLRAALDVVDPEPLPADHPLWEAPGVIITPHVAGGTTAMRPRLFRIIADNLRRHVAGEEPLHAVPR</sequence>
<comment type="similarity">
    <text evidence="1 4">Belongs to the D-isomer specific 2-hydroxyacid dehydrogenase family.</text>
</comment>
<feature type="domain" description="D-isomer specific 2-hydroxyacid dehydrogenase NAD-binding" evidence="6">
    <location>
        <begin position="102"/>
        <end position="274"/>
    </location>
</feature>
<reference evidence="7 8" key="1">
    <citation type="submission" date="2023-08" db="EMBL/GenBank/DDBJ databases">
        <title>Nocardioides seae sp. nov., a bacterium isolated from a soil.</title>
        <authorList>
            <person name="Wang X."/>
        </authorList>
    </citation>
    <scope>NUCLEOTIDE SEQUENCE [LARGE SCALE GENOMIC DNA]</scope>
    <source>
        <strain evidence="7 8">YZH12</strain>
    </source>
</reference>
<dbReference type="InterPro" id="IPR029753">
    <property type="entry name" value="D-isomer_DH_CS"/>
</dbReference>
<evidence type="ECO:0000259" key="5">
    <source>
        <dbReference type="Pfam" id="PF00389"/>
    </source>
</evidence>
<protein>
    <submittedName>
        <fullName evidence="7">2-hydroxyacid dehydrogenase</fullName>
    </submittedName>
</protein>
<dbReference type="CDD" id="cd12166">
    <property type="entry name" value="2-Hacid_dh_7"/>
    <property type="match status" value="1"/>
</dbReference>
<gene>
    <name evidence="7" type="ORF">RDV89_17205</name>
</gene>
<dbReference type="InterPro" id="IPR036291">
    <property type="entry name" value="NAD(P)-bd_dom_sf"/>
</dbReference>
<dbReference type="Pfam" id="PF02826">
    <property type="entry name" value="2-Hacid_dh_C"/>
    <property type="match status" value="1"/>
</dbReference>
<dbReference type="InterPro" id="IPR006139">
    <property type="entry name" value="D-isomer_2_OHA_DH_cat_dom"/>
</dbReference>
<accession>A0ABU3Q0D4</accession>
<name>A0ABU3Q0D4_9ACTN</name>
<evidence type="ECO:0000313" key="7">
    <source>
        <dbReference type="EMBL" id="MDT9594829.1"/>
    </source>
</evidence>
<evidence type="ECO:0000256" key="3">
    <source>
        <dbReference type="ARBA" id="ARBA00023027"/>
    </source>
</evidence>
<dbReference type="PROSITE" id="PS00671">
    <property type="entry name" value="D_2_HYDROXYACID_DH_3"/>
    <property type="match status" value="1"/>
</dbReference>
<dbReference type="Gene3D" id="3.40.50.720">
    <property type="entry name" value="NAD(P)-binding Rossmann-like Domain"/>
    <property type="match status" value="2"/>
</dbReference>
<keyword evidence="3" id="KW-0520">NAD</keyword>
<evidence type="ECO:0000256" key="1">
    <source>
        <dbReference type="ARBA" id="ARBA00005854"/>
    </source>
</evidence>
<dbReference type="SUPFAM" id="SSF52283">
    <property type="entry name" value="Formate/glycerate dehydrogenase catalytic domain-like"/>
    <property type="match status" value="1"/>
</dbReference>
<evidence type="ECO:0000313" key="8">
    <source>
        <dbReference type="Proteomes" id="UP001268542"/>
    </source>
</evidence>
<dbReference type="Pfam" id="PF00389">
    <property type="entry name" value="2-Hacid_dh"/>
    <property type="match status" value="1"/>
</dbReference>
<evidence type="ECO:0000259" key="6">
    <source>
        <dbReference type="Pfam" id="PF02826"/>
    </source>
</evidence>
<dbReference type="InterPro" id="IPR006140">
    <property type="entry name" value="D-isomer_DH_NAD-bd"/>
</dbReference>
<keyword evidence="8" id="KW-1185">Reference proteome</keyword>
<organism evidence="7 8">
    <name type="scientific">Nocardioides imazamoxiresistens</name>
    <dbReference type="NCBI Taxonomy" id="3231893"/>
    <lineage>
        <taxon>Bacteria</taxon>
        <taxon>Bacillati</taxon>
        <taxon>Actinomycetota</taxon>
        <taxon>Actinomycetes</taxon>
        <taxon>Propionibacteriales</taxon>
        <taxon>Nocardioidaceae</taxon>
        <taxon>Nocardioides</taxon>
    </lineage>
</organism>
<dbReference type="EMBL" id="JAVYII010000008">
    <property type="protein sequence ID" value="MDT9594829.1"/>
    <property type="molecule type" value="Genomic_DNA"/>
</dbReference>
<proteinExistence type="inferred from homology"/>
<feature type="domain" description="D-isomer specific 2-hydroxyacid dehydrogenase catalytic" evidence="5">
    <location>
        <begin position="38"/>
        <end position="305"/>
    </location>
</feature>
<dbReference type="PANTHER" id="PTHR43333:SF1">
    <property type="entry name" value="D-ISOMER SPECIFIC 2-HYDROXYACID DEHYDROGENASE NAD-BINDING DOMAIN-CONTAINING PROTEIN"/>
    <property type="match status" value="1"/>
</dbReference>
<dbReference type="PANTHER" id="PTHR43333">
    <property type="entry name" value="2-HACID_DH_C DOMAIN-CONTAINING PROTEIN"/>
    <property type="match status" value="1"/>
</dbReference>
<comment type="caution">
    <text evidence="7">The sequence shown here is derived from an EMBL/GenBank/DDBJ whole genome shotgun (WGS) entry which is preliminary data.</text>
</comment>
<evidence type="ECO:0000256" key="4">
    <source>
        <dbReference type="RuleBase" id="RU003719"/>
    </source>
</evidence>
<dbReference type="Proteomes" id="UP001268542">
    <property type="component" value="Unassembled WGS sequence"/>
</dbReference>
<keyword evidence="2 4" id="KW-0560">Oxidoreductase</keyword>
<evidence type="ECO:0000256" key="2">
    <source>
        <dbReference type="ARBA" id="ARBA00023002"/>
    </source>
</evidence>